<feature type="chain" id="PRO_5046656060" description="Tetratricopeptide repeat-containing protein" evidence="2">
    <location>
        <begin position="39"/>
        <end position="203"/>
    </location>
</feature>
<dbReference type="PANTHER" id="PTHR44749:SF1">
    <property type="entry name" value="TETRATRICOPEPTIDE-LIKE HELICAL DOMAIN-CONTAINING PROTEIN"/>
    <property type="match status" value="1"/>
</dbReference>
<dbReference type="SMART" id="SM00028">
    <property type="entry name" value="TPR"/>
    <property type="match status" value="3"/>
</dbReference>
<dbReference type="Proteomes" id="UP001156882">
    <property type="component" value="Unassembled WGS sequence"/>
</dbReference>
<evidence type="ECO:0000256" key="1">
    <source>
        <dbReference type="PROSITE-ProRule" id="PRU00339"/>
    </source>
</evidence>
<dbReference type="InterPro" id="IPR019734">
    <property type="entry name" value="TPR_rpt"/>
</dbReference>
<dbReference type="InterPro" id="IPR011990">
    <property type="entry name" value="TPR-like_helical_dom_sf"/>
</dbReference>
<protein>
    <recommendedName>
        <fullName evidence="5">Tetratricopeptide repeat-containing protein</fullName>
    </recommendedName>
</protein>
<keyword evidence="1" id="KW-0802">TPR repeat</keyword>
<keyword evidence="2" id="KW-0732">Signal</keyword>
<evidence type="ECO:0000313" key="4">
    <source>
        <dbReference type="Proteomes" id="UP001156882"/>
    </source>
</evidence>
<feature type="repeat" description="TPR" evidence="1">
    <location>
        <begin position="117"/>
        <end position="150"/>
    </location>
</feature>
<dbReference type="PANTHER" id="PTHR44749">
    <property type="entry name" value="SUPPRESSOR OF RPS4-RLD 1"/>
    <property type="match status" value="1"/>
</dbReference>
<gene>
    <name evidence="3" type="ORF">GCM10007874_03680</name>
</gene>
<evidence type="ECO:0000313" key="3">
    <source>
        <dbReference type="EMBL" id="GLS17353.1"/>
    </source>
</evidence>
<dbReference type="SUPFAM" id="SSF48452">
    <property type="entry name" value="TPR-like"/>
    <property type="match status" value="1"/>
</dbReference>
<dbReference type="Pfam" id="PF00515">
    <property type="entry name" value="TPR_1"/>
    <property type="match status" value="1"/>
</dbReference>
<dbReference type="Pfam" id="PF13432">
    <property type="entry name" value="TPR_16"/>
    <property type="match status" value="1"/>
</dbReference>
<evidence type="ECO:0000256" key="2">
    <source>
        <dbReference type="SAM" id="SignalP"/>
    </source>
</evidence>
<dbReference type="InterPro" id="IPR044650">
    <property type="entry name" value="SRFR1-like"/>
</dbReference>
<reference evidence="4" key="1">
    <citation type="journal article" date="2019" name="Int. J. Syst. Evol. Microbiol.">
        <title>The Global Catalogue of Microorganisms (GCM) 10K type strain sequencing project: providing services to taxonomists for standard genome sequencing and annotation.</title>
        <authorList>
            <consortium name="The Broad Institute Genomics Platform"/>
            <consortium name="The Broad Institute Genome Sequencing Center for Infectious Disease"/>
            <person name="Wu L."/>
            <person name="Ma J."/>
        </authorList>
    </citation>
    <scope>NUCLEOTIDE SEQUENCE [LARGE SCALE GENOMIC DNA]</scope>
    <source>
        <strain evidence="4">NBRC 101365</strain>
    </source>
</reference>
<dbReference type="Gene3D" id="1.25.40.10">
    <property type="entry name" value="Tetratricopeptide repeat domain"/>
    <property type="match status" value="1"/>
</dbReference>
<feature type="repeat" description="TPR" evidence="1">
    <location>
        <begin position="151"/>
        <end position="184"/>
    </location>
</feature>
<dbReference type="EMBL" id="BSPC01000005">
    <property type="protein sequence ID" value="GLS17353.1"/>
    <property type="molecule type" value="Genomic_DNA"/>
</dbReference>
<keyword evidence="4" id="KW-1185">Reference proteome</keyword>
<dbReference type="PROSITE" id="PS50005">
    <property type="entry name" value="TPR"/>
    <property type="match status" value="2"/>
</dbReference>
<name>A0ABQ6CAM9_9HYPH</name>
<feature type="signal peptide" evidence="2">
    <location>
        <begin position="1"/>
        <end position="38"/>
    </location>
</feature>
<proteinExistence type="predicted"/>
<evidence type="ECO:0008006" key="5">
    <source>
        <dbReference type="Google" id="ProtNLM"/>
    </source>
</evidence>
<organism evidence="3 4">
    <name type="scientific">Labrys miyagiensis</name>
    <dbReference type="NCBI Taxonomy" id="346912"/>
    <lineage>
        <taxon>Bacteria</taxon>
        <taxon>Pseudomonadati</taxon>
        <taxon>Pseudomonadota</taxon>
        <taxon>Alphaproteobacteria</taxon>
        <taxon>Hyphomicrobiales</taxon>
        <taxon>Xanthobacteraceae</taxon>
        <taxon>Labrys</taxon>
    </lineage>
</organism>
<accession>A0ABQ6CAM9</accession>
<comment type="caution">
    <text evidence="3">The sequence shown here is derived from an EMBL/GenBank/DDBJ whole genome shotgun (WGS) entry which is preliminary data.</text>
</comment>
<sequence>MTGFFGLKSPQSAGTLALMKIAILALMGLLASPAAALAQDQPAAAPTLDHLYERLGKAQSETEARNIALQIERMELKSGSDTTDLLMDRALTAIQASNTGKAIKILSAIIHLKPDYAEAWNKRATAYFMQKDYVRSIADIAETLRRNPREYGAWSGLGMMLADMGDKKHAYEALKKALEINPQIPGAQKVFDELKTDVEGRDI</sequence>